<sequence length="140" mass="16262">MQKWATKKKSWSTERLDKTLASHDLSNEEAIKCRLKNELLHSSPLENRDTEEYRAMYREGPQGTPWPQFNFPAFKVIELCAWPLSAREVVVHCFEVEFLEDDLLIFVLNSVTDTKSVDRSTHGFPNDGISEIKEAEFSRQ</sequence>
<dbReference type="PANTHER" id="PTHR34560:SF1">
    <property type="entry name" value="START DOMAIN-CONTAINING PROTEIN"/>
    <property type="match status" value="1"/>
</dbReference>
<protein>
    <submittedName>
        <fullName evidence="1">Uncharacterized protein</fullName>
    </submittedName>
</protein>
<accession>A0A4Y7L9V8</accession>
<evidence type="ECO:0000313" key="2">
    <source>
        <dbReference type="Proteomes" id="UP000316621"/>
    </source>
</evidence>
<keyword evidence="2" id="KW-1185">Reference proteome</keyword>
<organism evidence="1 2">
    <name type="scientific">Papaver somniferum</name>
    <name type="common">Opium poppy</name>
    <dbReference type="NCBI Taxonomy" id="3469"/>
    <lineage>
        <taxon>Eukaryota</taxon>
        <taxon>Viridiplantae</taxon>
        <taxon>Streptophyta</taxon>
        <taxon>Embryophyta</taxon>
        <taxon>Tracheophyta</taxon>
        <taxon>Spermatophyta</taxon>
        <taxon>Magnoliopsida</taxon>
        <taxon>Ranunculales</taxon>
        <taxon>Papaveraceae</taxon>
        <taxon>Papaveroideae</taxon>
        <taxon>Papaver</taxon>
    </lineage>
</organism>
<dbReference type="PANTHER" id="PTHR34560">
    <property type="entry name" value="POLYKETIDE CYCLASE/DEHYDRASE/LIPID TRANSPORT SUPERFAMILY PROTEIN"/>
    <property type="match status" value="1"/>
</dbReference>
<reference evidence="1 2" key="1">
    <citation type="journal article" date="2018" name="Science">
        <title>The opium poppy genome and morphinan production.</title>
        <authorList>
            <person name="Guo L."/>
            <person name="Winzer T."/>
            <person name="Yang X."/>
            <person name="Li Y."/>
            <person name="Ning Z."/>
            <person name="He Z."/>
            <person name="Teodor R."/>
            <person name="Lu Y."/>
            <person name="Bowser T.A."/>
            <person name="Graham I.A."/>
            <person name="Ye K."/>
        </authorList>
    </citation>
    <scope>NUCLEOTIDE SEQUENCE [LARGE SCALE GENOMIC DNA]</scope>
    <source>
        <strain evidence="2">cv. HN1</strain>
        <tissue evidence="1">Leaves</tissue>
    </source>
</reference>
<dbReference type="AlphaFoldDB" id="A0A4Y7L9V8"/>
<name>A0A4Y7L9V8_PAPSO</name>
<gene>
    <name evidence="1" type="ORF">C5167_043552</name>
</gene>
<dbReference type="EMBL" id="CM010724">
    <property type="protein sequence ID" value="RZC80979.1"/>
    <property type="molecule type" value="Genomic_DNA"/>
</dbReference>
<proteinExistence type="predicted"/>
<dbReference type="Gramene" id="RZC80979">
    <property type="protein sequence ID" value="RZC80979"/>
    <property type="gene ID" value="C5167_043552"/>
</dbReference>
<dbReference type="STRING" id="3469.A0A4Y7L9V8"/>
<evidence type="ECO:0000313" key="1">
    <source>
        <dbReference type="EMBL" id="RZC80979.1"/>
    </source>
</evidence>
<dbReference type="Proteomes" id="UP000316621">
    <property type="component" value="Chromosome 10"/>
</dbReference>